<feature type="compositionally biased region" description="Polar residues" evidence="1">
    <location>
        <begin position="1"/>
        <end position="13"/>
    </location>
</feature>
<evidence type="ECO:0000313" key="4">
    <source>
        <dbReference type="Proteomes" id="UP000058305"/>
    </source>
</evidence>
<keyword evidence="2" id="KW-0812">Transmembrane</keyword>
<evidence type="ECO:0000313" key="3">
    <source>
        <dbReference type="EMBL" id="AMB59715.1"/>
    </source>
</evidence>
<gene>
    <name evidence="3" type="ORF">AWU67_13540</name>
</gene>
<keyword evidence="4" id="KW-1185">Reference proteome</keyword>
<reference evidence="3 4" key="1">
    <citation type="journal article" date="2016" name="J. Biotechnol.">
        <title>First complete genome sequence of a species in the genus Microterricola, an extremophilic cold active enzyme producing bacterial strain ERGS5:02 isolated from Sikkim Himalaya.</title>
        <authorList>
            <person name="Himanshu"/>
            <person name="Swarnkar M.K."/>
            <person name="Singh D."/>
            <person name="Kumar R."/>
        </authorList>
    </citation>
    <scope>NUCLEOTIDE SEQUENCE [LARGE SCALE GENOMIC DNA]</scope>
    <source>
        <strain evidence="3 4">ERGS5:02</strain>
    </source>
</reference>
<dbReference type="KEGG" id="mvd:AWU67_13540"/>
<feature type="region of interest" description="Disordered" evidence="1">
    <location>
        <begin position="1"/>
        <end position="33"/>
    </location>
</feature>
<organism evidence="3 4">
    <name type="scientific">Microterricola viridarii</name>
    <dbReference type="NCBI Taxonomy" id="412690"/>
    <lineage>
        <taxon>Bacteria</taxon>
        <taxon>Bacillati</taxon>
        <taxon>Actinomycetota</taxon>
        <taxon>Actinomycetes</taxon>
        <taxon>Micrococcales</taxon>
        <taxon>Microbacteriaceae</taxon>
        <taxon>Microterricola</taxon>
    </lineage>
</organism>
<reference evidence="4" key="2">
    <citation type="submission" date="2016-01" db="EMBL/GenBank/DDBJ databases">
        <title>First complete genome sequence of a species in the genus Microterricola, an extremophilic cold active enzyme producing strain ERGS5:02 isolated from Sikkim Himalaya.</title>
        <authorList>
            <person name="Kumar R."/>
            <person name="Singh D."/>
            <person name="Swarnkar M.K."/>
        </authorList>
    </citation>
    <scope>NUCLEOTIDE SEQUENCE [LARGE SCALE GENOMIC DNA]</scope>
    <source>
        <strain evidence="4">ERGS5:02</strain>
    </source>
</reference>
<keyword evidence="2" id="KW-0472">Membrane</keyword>
<protein>
    <recommendedName>
        <fullName evidence="5">Phospholipase</fullName>
    </recommendedName>
</protein>
<dbReference type="EMBL" id="CP014145">
    <property type="protein sequence ID" value="AMB59715.1"/>
    <property type="molecule type" value="Genomic_DNA"/>
</dbReference>
<sequence length="286" mass="29378">MQPDSNAPTTTAAPSRPDTAEELTRSRNRLTAQRRARRRMLAAGGVLAVGVIAGTAFTVAGVSNQQAAAHEAAVLNAGSSLNNDAQDVYGGLVAAHAKKDAAATIDAAGVALAGAEGKVDTAPLAASVASLEGFELLAFDDLTNRTAQTQSQIGTVQAAVAEYDRAQAAQAAAAEAAAQLANANTPDGARAVARTMAAEKYGWGADQFSALEQLWQKESGWSYTAYNDSSGATGIPQSLPGSKMATAGADWETSAATQIAWGLDYIARSYGTPAAAWSHSQAMNWY</sequence>
<accession>A0A109QXC3</accession>
<name>A0A109QXC3_9MICO</name>
<dbReference type="Proteomes" id="UP000058305">
    <property type="component" value="Chromosome"/>
</dbReference>
<keyword evidence="2" id="KW-1133">Transmembrane helix</keyword>
<dbReference type="RefSeq" id="WP_067230098.1">
    <property type="nucleotide sequence ID" value="NZ_CP014145.1"/>
</dbReference>
<evidence type="ECO:0000256" key="1">
    <source>
        <dbReference type="SAM" id="MobiDB-lite"/>
    </source>
</evidence>
<feature type="transmembrane region" description="Helical" evidence="2">
    <location>
        <begin position="40"/>
        <end position="62"/>
    </location>
</feature>
<evidence type="ECO:0008006" key="5">
    <source>
        <dbReference type="Google" id="ProtNLM"/>
    </source>
</evidence>
<evidence type="ECO:0000256" key="2">
    <source>
        <dbReference type="SAM" id="Phobius"/>
    </source>
</evidence>
<proteinExistence type="predicted"/>
<dbReference type="AlphaFoldDB" id="A0A109QXC3"/>